<keyword evidence="2" id="KW-0695">RNA-directed DNA polymerase</keyword>
<keyword evidence="2" id="KW-0808">Transferase</keyword>
<dbReference type="Pfam" id="PF00078">
    <property type="entry name" value="RVT_1"/>
    <property type="match status" value="1"/>
</dbReference>
<dbReference type="InterPro" id="IPR002156">
    <property type="entry name" value="RNaseH_domain"/>
</dbReference>
<accession>A0AAV4ARQ8</accession>
<keyword evidence="2" id="KW-0548">Nucleotidyltransferase</keyword>
<dbReference type="AlphaFoldDB" id="A0AAV4ARQ8"/>
<dbReference type="GO" id="GO:0004523">
    <property type="term" value="F:RNA-DNA hybrid ribonuclease activity"/>
    <property type="evidence" value="ECO:0007669"/>
    <property type="project" value="InterPro"/>
</dbReference>
<dbReference type="InterPro" id="IPR036397">
    <property type="entry name" value="RNaseH_sf"/>
</dbReference>
<dbReference type="Pfam" id="PF00075">
    <property type="entry name" value="RNase_H"/>
    <property type="match status" value="1"/>
</dbReference>
<dbReference type="GO" id="GO:0003676">
    <property type="term" value="F:nucleic acid binding"/>
    <property type="evidence" value="ECO:0007669"/>
    <property type="project" value="InterPro"/>
</dbReference>
<dbReference type="GO" id="GO:0003964">
    <property type="term" value="F:RNA-directed DNA polymerase activity"/>
    <property type="evidence" value="ECO:0007669"/>
    <property type="project" value="UniProtKB-KW"/>
</dbReference>
<dbReference type="SUPFAM" id="SSF53098">
    <property type="entry name" value="Ribonuclease H-like"/>
    <property type="match status" value="1"/>
</dbReference>
<gene>
    <name evidence="2" type="ORF">PoB_003600300</name>
</gene>
<dbReference type="InterPro" id="IPR000477">
    <property type="entry name" value="RT_dom"/>
</dbReference>
<proteinExistence type="predicted"/>
<dbReference type="Proteomes" id="UP000735302">
    <property type="component" value="Unassembled WGS sequence"/>
</dbReference>
<evidence type="ECO:0000259" key="1">
    <source>
        <dbReference type="PROSITE" id="PS50879"/>
    </source>
</evidence>
<reference evidence="2 3" key="1">
    <citation type="journal article" date="2021" name="Elife">
        <title>Chloroplast acquisition without the gene transfer in kleptoplastic sea slugs, Plakobranchus ocellatus.</title>
        <authorList>
            <person name="Maeda T."/>
            <person name="Takahashi S."/>
            <person name="Yoshida T."/>
            <person name="Shimamura S."/>
            <person name="Takaki Y."/>
            <person name="Nagai Y."/>
            <person name="Toyoda A."/>
            <person name="Suzuki Y."/>
            <person name="Arimoto A."/>
            <person name="Ishii H."/>
            <person name="Satoh N."/>
            <person name="Nishiyama T."/>
            <person name="Hasebe M."/>
            <person name="Maruyama T."/>
            <person name="Minagawa J."/>
            <person name="Obokata J."/>
            <person name="Shigenobu S."/>
        </authorList>
    </citation>
    <scope>NUCLEOTIDE SEQUENCE [LARGE SCALE GENOMIC DNA]</scope>
</reference>
<evidence type="ECO:0000313" key="3">
    <source>
        <dbReference type="Proteomes" id="UP000735302"/>
    </source>
</evidence>
<name>A0AAV4ARQ8_9GAST</name>
<dbReference type="CDD" id="cd09276">
    <property type="entry name" value="Rnase_HI_RT_non_LTR"/>
    <property type="match status" value="1"/>
</dbReference>
<comment type="caution">
    <text evidence="2">The sequence shown here is derived from an EMBL/GenBank/DDBJ whole genome shotgun (WGS) entry which is preliminary data.</text>
</comment>
<evidence type="ECO:0000313" key="2">
    <source>
        <dbReference type="EMBL" id="GFO09498.1"/>
    </source>
</evidence>
<dbReference type="PROSITE" id="PS50879">
    <property type="entry name" value="RNASE_H_1"/>
    <property type="match status" value="1"/>
</dbReference>
<organism evidence="2 3">
    <name type="scientific">Plakobranchus ocellatus</name>
    <dbReference type="NCBI Taxonomy" id="259542"/>
    <lineage>
        <taxon>Eukaryota</taxon>
        <taxon>Metazoa</taxon>
        <taxon>Spiralia</taxon>
        <taxon>Lophotrochozoa</taxon>
        <taxon>Mollusca</taxon>
        <taxon>Gastropoda</taxon>
        <taxon>Heterobranchia</taxon>
        <taxon>Euthyneura</taxon>
        <taxon>Panpulmonata</taxon>
        <taxon>Sacoglossa</taxon>
        <taxon>Placobranchoidea</taxon>
        <taxon>Plakobranchidae</taxon>
        <taxon>Plakobranchus</taxon>
    </lineage>
</organism>
<dbReference type="PANTHER" id="PTHR33332">
    <property type="entry name" value="REVERSE TRANSCRIPTASE DOMAIN-CONTAINING PROTEIN"/>
    <property type="match status" value="1"/>
</dbReference>
<dbReference type="Gene3D" id="3.30.420.10">
    <property type="entry name" value="Ribonuclease H-like superfamily/Ribonuclease H"/>
    <property type="match status" value="1"/>
</dbReference>
<keyword evidence="3" id="KW-1185">Reference proteome</keyword>
<dbReference type="InterPro" id="IPR012337">
    <property type="entry name" value="RNaseH-like_sf"/>
</dbReference>
<feature type="domain" description="RNase H type-1" evidence="1">
    <location>
        <begin position="172"/>
        <end position="294"/>
    </location>
</feature>
<protein>
    <submittedName>
        <fullName evidence="2">RNA-directed DNA polymerase from mobile element jockey</fullName>
    </submittedName>
</protein>
<sequence>MLFNLKINHIINSVSKHENASLFVDDFAIYAEGKHLQHLERTIQLCINNVQKWVSDNGFRFSVSKNTCVHFYRQRIYTEPALDLDGQPIPVKGEAKFLGVIFYQKLTFKNHVTYLKKKCLKALNLLRVVDHRDWAVDKATFLKLFRTLVRSKSDYGSVVYCSAKKHVLRAWTLYIIRAFVAAAAYFPEHPDRSKATRLRDGASVFSAELEGIALALTEIKKLTKYHKSVVIISDSLSALQAIQSKHFKAIDIRRLYNLIRKFLPSVHISFVWIPAHIGIQRNENVDKLAKATQNRASCSGKLICWSDLKPKINAYIHSVWQKNWDAEGANKLHEVLPNFGEDLHKRGEGAGRKRETAMCRFRVGHAWLTQSYFLKNEEQPFNYASDSLYAVRHILIECPDFQDTRRKYFSVNDLYRLFREVNPSRIVGYLKDLGDYGNI</sequence>
<dbReference type="EMBL" id="BLXT01004103">
    <property type="protein sequence ID" value="GFO09498.1"/>
    <property type="molecule type" value="Genomic_DNA"/>
</dbReference>